<feature type="transmembrane region" description="Helical" evidence="1">
    <location>
        <begin position="183"/>
        <end position="205"/>
    </location>
</feature>
<dbReference type="InterPro" id="IPR052734">
    <property type="entry name" value="Nod_factor_acetyltransferase"/>
</dbReference>
<dbReference type="Proteomes" id="UP000250234">
    <property type="component" value="Unassembled WGS sequence"/>
</dbReference>
<gene>
    <name evidence="3" type="ORF">NCTC8081_03131</name>
</gene>
<feature type="transmembrane region" description="Helical" evidence="1">
    <location>
        <begin position="122"/>
        <end position="140"/>
    </location>
</feature>
<dbReference type="GO" id="GO:0016747">
    <property type="term" value="F:acyltransferase activity, transferring groups other than amino-acyl groups"/>
    <property type="evidence" value="ECO:0007669"/>
    <property type="project" value="InterPro"/>
</dbReference>
<sequence length="365" mass="42753">MDIFEHILSSRNNMNAVLKQRKRLDYLDISKAFLIISVVLCHSPFENAYYLYWFHMPAFFIISGMLYKRGMNIKEQAIKFFVPYAIFSLIDINFNYIMYYHGNFSLSDLIHEIIKYSYDGKATWGVFWFIPVMFVTKVVFDQLNKRLTSKKLAFLCILSYILAHIYSMSFIPSSVTEITENQFVFWNLDAVLITLPYYALGYYITKLNIQRVFKETSTLILSSIGVVAMFILNSSMGIGYYLNIKYSYYKDPIFDILMPVTITIFILSLSYQISKFKCKKLFTIIGANSLVIMYLHKQIATLFMDVFNYGYIMFTIIGVCLPLLMMVLINKSIVSKFLFNGDLTFYRKIKDIKDIEPKDIIIDNK</sequence>
<keyword evidence="3" id="KW-0012">Acyltransferase</keyword>
<feature type="transmembrane region" description="Helical" evidence="1">
    <location>
        <begin position="217"/>
        <end position="241"/>
    </location>
</feature>
<keyword evidence="1" id="KW-0812">Transmembrane</keyword>
<keyword evidence="1" id="KW-0472">Membrane</keyword>
<feature type="transmembrane region" description="Helical" evidence="1">
    <location>
        <begin position="152"/>
        <end position="171"/>
    </location>
</feature>
<keyword evidence="1" id="KW-1133">Transmembrane helix</keyword>
<name>A0A2X3KGG1_CLOPF</name>
<feature type="domain" description="Acyltransferase 3" evidence="2">
    <location>
        <begin position="25"/>
        <end position="329"/>
    </location>
</feature>
<evidence type="ECO:0000313" key="3">
    <source>
        <dbReference type="EMBL" id="SQC85339.1"/>
    </source>
</evidence>
<dbReference type="AlphaFoldDB" id="A0A2X3KGG1"/>
<dbReference type="EMBL" id="UAWO01000005">
    <property type="protein sequence ID" value="SQC85339.1"/>
    <property type="molecule type" value="Genomic_DNA"/>
</dbReference>
<feature type="transmembrane region" description="Helical" evidence="1">
    <location>
        <begin position="51"/>
        <end position="68"/>
    </location>
</feature>
<feature type="transmembrane region" description="Helical" evidence="1">
    <location>
        <begin position="309"/>
        <end position="329"/>
    </location>
</feature>
<evidence type="ECO:0000313" key="4">
    <source>
        <dbReference type="Proteomes" id="UP000250234"/>
    </source>
</evidence>
<accession>A0A2X3KGG1</accession>
<feature type="transmembrane region" description="Helical" evidence="1">
    <location>
        <begin position="80"/>
        <end position="102"/>
    </location>
</feature>
<evidence type="ECO:0000259" key="2">
    <source>
        <dbReference type="Pfam" id="PF01757"/>
    </source>
</evidence>
<feature type="transmembrane region" description="Helical" evidence="1">
    <location>
        <begin position="281"/>
        <end position="303"/>
    </location>
</feature>
<organism evidence="3 4">
    <name type="scientific">Clostridium perfringens</name>
    <dbReference type="NCBI Taxonomy" id="1502"/>
    <lineage>
        <taxon>Bacteria</taxon>
        <taxon>Bacillati</taxon>
        <taxon>Bacillota</taxon>
        <taxon>Clostridia</taxon>
        <taxon>Eubacteriales</taxon>
        <taxon>Clostridiaceae</taxon>
        <taxon>Clostridium</taxon>
    </lineage>
</organism>
<dbReference type="PANTHER" id="PTHR37312">
    <property type="entry name" value="MEMBRANE-BOUND ACYLTRANSFERASE YKRP-RELATED"/>
    <property type="match status" value="1"/>
</dbReference>
<dbReference type="RefSeq" id="WP_242979200.1">
    <property type="nucleotide sequence ID" value="NZ_CATNYA010000018.1"/>
</dbReference>
<keyword evidence="3" id="KW-0808">Transferase</keyword>
<evidence type="ECO:0000256" key="1">
    <source>
        <dbReference type="SAM" id="Phobius"/>
    </source>
</evidence>
<reference evidence="3 4" key="1">
    <citation type="submission" date="2018-06" db="EMBL/GenBank/DDBJ databases">
        <authorList>
            <consortium name="Pathogen Informatics"/>
            <person name="Doyle S."/>
        </authorList>
    </citation>
    <scope>NUCLEOTIDE SEQUENCE [LARGE SCALE GENOMIC DNA]</scope>
    <source>
        <strain evidence="3 4">NCTC8081</strain>
    </source>
</reference>
<protein>
    <submittedName>
        <fullName evidence="3">Acyltransferase</fullName>
    </submittedName>
</protein>
<feature type="transmembrane region" description="Helical" evidence="1">
    <location>
        <begin position="253"/>
        <end position="274"/>
    </location>
</feature>
<dbReference type="InterPro" id="IPR002656">
    <property type="entry name" value="Acyl_transf_3_dom"/>
</dbReference>
<dbReference type="PANTHER" id="PTHR37312:SF1">
    <property type="entry name" value="MEMBRANE-BOUND ACYLTRANSFERASE YKRP-RELATED"/>
    <property type="match status" value="1"/>
</dbReference>
<dbReference type="Pfam" id="PF01757">
    <property type="entry name" value="Acyl_transf_3"/>
    <property type="match status" value="1"/>
</dbReference>
<proteinExistence type="predicted"/>